<feature type="compositionally biased region" description="Polar residues" evidence="1">
    <location>
        <begin position="80"/>
        <end position="106"/>
    </location>
</feature>
<keyword evidence="3" id="KW-1185">Reference proteome</keyword>
<name>A0A9Q3GJH1_9BASI</name>
<feature type="region of interest" description="Disordered" evidence="1">
    <location>
        <begin position="1"/>
        <end position="106"/>
    </location>
</feature>
<evidence type="ECO:0000313" key="3">
    <source>
        <dbReference type="Proteomes" id="UP000765509"/>
    </source>
</evidence>
<dbReference type="AlphaFoldDB" id="A0A9Q3GJH1"/>
<sequence>MRLPHHNSHAQPTGSSSRQANAQQIQNAISQSDESFARLLQQEEINDQAEENPWGSKNQNTDKGKGRRVSFEDQVRNYPKASSSRAQTTQTRRSQHPQARASSSVRRNPIQMLMQDAPPDFKYTKEALYVHIKLLWGMLTPGAIPTAPDKELLKEFYQRFSSAEEVQSVAHNSQGVKLINEAQVQTLRDARAGKRKIGKNIINMQDFYITYVHAMLAKLGIRIWAPDLEEAPDSLYNEACRIVALMTFRQIACSGAYQYMRANLTYCGDLGLLRTAYDHYVHYVLAGKYKNESKEKGWNEREVERKVVQRARQRLRDWRYKFLVANNYAKRYQVIASDVNAHSDDEYNSKAGIYVVKTLAYRSENATSFFR</sequence>
<accession>A0A9Q3GJH1</accession>
<dbReference type="OrthoDB" id="2506630at2759"/>
<evidence type="ECO:0000313" key="2">
    <source>
        <dbReference type="EMBL" id="MBW0469315.1"/>
    </source>
</evidence>
<dbReference type="EMBL" id="AVOT02002146">
    <property type="protein sequence ID" value="MBW0469315.1"/>
    <property type="molecule type" value="Genomic_DNA"/>
</dbReference>
<proteinExistence type="predicted"/>
<comment type="caution">
    <text evidence="2">The sequence shown here is derived from an EMBL/GenBank/DDBJ whole genome shotgun (WGS) entry which is preliminary data.</text>
</comment>
<organism evidence="2 3">
    <name type="scientific">Austropuccinia psidii MF-1</name>
    <dbReference type="NCBI Taxonomy" id="1389203"/>
    <lineage>
        <taxon>Eukaryota</taxon>
        <taxon>Fungi</taxon>
        <taxon>Dikarya</taxon>
        <taxon>Basidiomycota</taxon>
        <taxon>Pucciniomycotina</taxon>
        <taxon>Pucciniomycetes</taxon>
        <taxon>Pucciniales</taxon>
        <taxon>Sphaerophragmiaceae</taxon>
        <taxon>Austropuccinia</taxon>
    </lineage>
</organism>
<protein>
    <submittedName>
        <fullName evidence="2">Uncharacterized protein</fullName>
    </submittedName>
</protein>
<feature type="compositionally biased region" description="Low complexity" evidence="1">
    <location>
        <begin position="15"/>
        <end position="32"/>
    </location>
</feature>
<gene>
    <name evidence="2" type="ORF">O181_009030</name>
</gene>
<evidence type="ECO:0000256" key="1">
    <source>
        <dbReference type="SAM" id="MobiDB-lite"/>
    </source>
</evidence>
<reference evidence="2" key="1">
    <citation type="submission" date="2021-03" db="EMBL/GenBank/DDBJ databases">
        <title>Draft genome sequence of rust myrtle Austropuccinia psidii MF-1, a brazilian biotype.</title>
        <authorList>
            <person name="Quecine M.C."/>
            <person name="Pachon D.M.R."/>
            <person name="Bonatelli M.L."/>
            <person name="Correr F.H."/>
            <person name="Franceschini L.M."/>
            <person name="Leite T.F."/>
            <person name="Margarido G.R.A."/>
            <person name="Almeida C.A."/>
            <person name="Ferrarezi J.A."/>
            <person name="Labate C.A."/>
        </authorList>
    </citation>
    <scope>NUCLEOTIDE SEQUENCE</scope>
    <source>
        <strain evidence="2">MF-1</strain>
    </source>
</reference>
<dbReference type="Proteomes" id="UP000765509">
    <property type="component" value="Unassembled WGS sequence"/>
</dbReference>
<feature type="compositionally biased region" description="Basic and acidic residues" evidence="1">
    <location>
        <begin position="60"/>
        <end position="75"/>
    </location>
</feature>